<evidence type="ECO:0000313" key="3">
    <source>
        <dbReference type="EMBL" id="MBZ6067574.1"/>
    </source>
</evidence>
<dbReference type="InterPro" id="IPR011990">
    <property type="entry name" value="TPR-like_helical_dom_sf"/>
</dbReference>
<dbReference type="PANTHER" id="PTHR30336">
    <property type="entry name" value="INNER MEMBRANE PROTEIN, PROBABLE PERMEASE"/>
    <property type="match status" value="1"/>
</dbReference>
<dbReference type="InterPro" id="IPR014729">
    <property type="entry name" value="Rossmann-like_a/b/a_fold"/>
</dbReference>
<gene>
    <name evidence="3" type="ORF">LA374_15345</name>
</gene>
<dbReference type="RefSeq" id="WP_224163343.1">
    <property type="nucleotide sequence ID" value="NZ_JAIRBT010000023.1"/>
</dbReference>
<dbReference type="PANTHER" id="PTHR30336:SF4">
    <property type="entry name" value="ENVELOPE BIOGENESIS FACTOR ELYC"/>
    <property type="match status" value="1"/>
</dbReference>
<sequence length="383" mass="41304">MKPTLLALTLGLLLASPLLPAAGASAPSAAVPSQALTAAPEASLQQASDLNALVSKRQAVDMLLTEALQIFHSPARISHAGFTAKMPSNMELITDRLLDAYRLEPYRTDLLISAANAQIYNGQLERAIGLLEQAWAAAPDDLDINSYLAIWQLVKGDQEASRRYLAQVANLNSGRAADLEGIIARVQRISTTPLQTALTRDQIAAAREKRRAIVTLGYALNPDGSMDAILKGRLETTLALAKADPEALIVLTGGVPQNRQTEGKLMADWLAGRGIDRSRLIEENYATSTVENALYSAYALARHRIGYAVLVSSASHVRRGQTLLEIASKQSGPANIQVVSVSYPDKPLSELATVSQGELLGIYRDALRTYGLWSYRSAPLLER</sequence>
<dbReference type="SUPFAM" id="SSF48452">
    <property type="entry name" value="TPR-like"/>
    <property type="match status" value="1"/>
</dbReference>
<dbReference type="Proteomes" id="UP000774958">
    <property type="component" value="Unassembled WGS sequence"/>
</dbReference>
<accession>A0ABS7VF99</accession>
<dbReference type="InterPro" id="IPR003848">
    <property type="entry name" value="DUF218"/>
</dbReference>
<protein>
    <submittedName>
        <fullName evidence="3">YdcF family protein</fullName>
    </submittedName>
</protein>
<dbReference type="Gene3D" id="3.40.50.620">
    <property type="entry name" value="HUPs"/>
    <property type="match status" value="1"/>
</dbReference>
<evidence type="ECO:0000259" key="2">
    <source>
        <dbReference type="Pfam" id="PF02698"/>
    </source>
</evidence>
<dbReference type="Pfam" id="PF02698">
    <property type="entry name" value="DUF218"/>
    <property type="match status" value="1"/>
</dbReference>
<proteinExistence type="predicted"/>
<reference evidence="3 4" key="1">
    <citation type="submission" date="2021-09" db="EMBL/GenBank/DDBJ databases">
        <title>Aeromonas schubertii isolated from Asian sea bass.</title>
        <authorList>
            <person name="Pinpimai K."/>
        </authorList>
    </citation>
    <scope>NUCLEOTIDE SEQUENCE [LARGE SCALE GENOMIC DNA]</scope>
    <source>
        <strain evidence="3 4">CHULA2021a</strain>
    </source>
</reference>
<comment type="caution">
    <text evidence="3">The sequence shown here is derived from an EMBL/GenBank/DDBJ whole genome shotgun (WGS) entry which is preliminary data.</text>
</comment>
<evidence type="ECO:0000256" key="1">
    <source>
        <dbReference type="SAM" id="SignalP"/>
    </source>
</evidence>
<keyword evidence="1" id="KW-0732">Signal</keyword>
<name>A0ABS7VF99_9GAMM</name>
<feature type="chain" id="PRO_5045129364" evidence="1">
    <location>
        <begin position="22"/>
        <end position="383"/>
    </location>
</feature>
<feature type="signal peptide" evidence="1">
    <location>
        <begin position="1"/>
        <end position="21"/>
    </location>
</feature>
<dbReference type="CDD" id="cd06259">
    <property type="entry name" value="YdcF-like"/>
    <property type="match status" value="1"/>
</dbReference>
<dbReference type="EMBL" id="JAIRBT010000023">
    <property type="protein sequence ID" value="MBZ6067574.1"/>
    <property type="molecule type" value="Genomic_DNA"/>
</dbReference>
<keyword evidence="4" id="KW-1185">Reference proteome</keyword>
<dbReference type="InterPro" id="IPR051599">
    <property type="entry name" value="Cell_Envelope_Assoc"/>
</dbReference>
<dbReference type="Gene3D" id="1.25.40.10">
    <property type="entry name" value="Tetratricopeptide repeat domain"/>
    <property type="match status" value="1"/>
</dbReference>
<evidence type="ECO:0000313" key="4">
    <source>
        <dbReference type="Proteomes" id="UP000774958"/>
    </source>
</evidence>
<organism evidence="3 4">
    <name type="scientific">Aeromonas schubertii</name>
    <dbReference type="NCBI Taxonomy" id="652"/>
    <lineage>
        <taxon>Bacteria</taxon>
        <taxon>Pseudomonadati</taxon>
        <taxon>Pseudomonadota</taxon>
        <taxon>Gammaproteobacteria</taxon>
        <taxon>Aeromonadales</taxon>
        <taxon>Aeromonadaceae</taxon>
        <taxon>Aeromonas</taxon>
    </lineage>
</organism>
<feature type="domain" description="DUF218" evidence="2">
    <location>
        <begin position="212"/>
        <end position="327"/>
    </location>
</feature>